<dbReference type="EMBL" id="AHMO02000008">
    <property type="protein sequence ID" value="EQA45550.1"/>
    <property type="molecule type" value="Genomic_DNA"/>
</dbReference>
<keyword evidence="2" id="KW-1185">Reference proteome</keyword>
<proteinExistence type="predicted"/>
<dbReference type="STRING" id="1049789.LEP1GSC050_2259"/>
<accession>T0F389</accession>
<dbReference type="AlphaFoldDB" id="T0F389"/>
<evidence type="ECO:0000313" key="1">
    <source>
        <dbReference type="EMBL" id="EQA45550.1"/>
    </source>
</evidence>
<name>T0F389_9LEPT</name>
<comment type="caution">
    <text evidence="1">The sequence shown here is derived from an EMBL/GenBank/DDBJ whole genome shotgun (WGS) entry which is preliminary data.</text>
</comment>
<organism evidence="1 2">
    <name type="scientific">Leptospira broomii serovar Hurstbridge str. 5399</name>
    <dbReference type="NCBI Taxonomy" id="1049789"/>
    <lineage>
        <taxon>Bacteria</taxon>
        <taxon>Pseudomonadati</taxon>
        <taxon>Spirochaetota</taxon>
        <taxon>Spirochaetia</taxon>
        <taxon>Leptospirales</taxon>
        <taxon>Leptospiraceae</taxon>
        <taxon>Leptospira</taxon>
    </lineage>
</organism>
<evidence type="ECO:0000313" key="2">
    <source>
        <dbReference type="Proteomes" id="UP000015454"/>
    </source>
</evidence>
<sequence>MFILKSSAILPTIYHLYRKIPKFPGKYNPKIISQDISRLRVRMSSVSSSRYFRKEEFLY</sequence>
<protein>
    <submittedName>
        <fullName evidence="1">Uncharacterized protein</fullName>
    </submittedName>
</protein>
<dbReference type="Proteomes" id="UP000015454">
    <property type="component" value="Unassembled WGS sequence"/>
</dbReference>
<gene>
    <name evidence="1" type="ORF">LEP1GSC050_2259</name>
</gene>
<reference evidence="1" key="1">
    <citation type="submission" date="2013-05" db="EMBL/GenBank/DDBJ databases">
        <authorList>
            <person name="Harkins D.M."/>
            <person name="Durkin A.S."/>
            <person name="Brinkac L.M."/>
            <person name="Haft D.H."/>
            <person name="Selengut J.D."/>
            <person name="Sanka R."/>
            <person name="DePew J."/>
            <person name="Purushe J."/>
            <person name="Hartskeerl R.A."/>
            <person name="Ahmed A."/>
            <person name="van der Linden H."/>
            <person name="Goris M.G.A."/>
            <person name="Vinetz J.M."/>
            <person name="Sutton G.G."/>
            <person name="Nierman W.C."/>
            <person name="Fouts D.E."/>
        </authorList>
    </citation>
    <scope>NUCLEOTIDE SEQUENCE [LARGE SCALE GENOMIC DNA]</scope>
    <source>
        <strain evidence="1">5399</strain>
    </source>
</reference>